<dbReference type="PANTHER" id="PTHR24198">
    <property type="entry name" value="ANKYRIN REPEAT AND PROTEIN KINASE DOMAIN-CONTAINING PROTEIN"/>
    <property type="match status" value="1"/>
</dbReference>
<keyword evidence="2 3" id="KW-0040">ANK repeat</keyword>
<proteinExistence type="predicted"/>
<keyword evidence="6" id="KW-1185">Reference proteome</keyword>
<evidence type="ECO:0000313" key="5">
    <source>
        <dbReference type="EMBL" id="CAH3027134.1"/>
    </source>
</evidence>
<reference evidence="5 6" key="1">
    <citation type="submission" date="2022-05" db="EMBL/GenBank/DDBJ databases">
        <authorList>
            <consortium name="Genoscope - CEA"/>
            <person name="William W."/>
        </authorList>
    </citation>
    <scope>NUCLEOTIDE SEQUENCE [LARGE SCALE GENOMIC DNA]</scope>
</reference>
<evidence type="ECO:0000313" key="6">
    <source>
        <dbReference type="Proteomes" id="UP001159427"/>
    </source>
</evidence>
<name>A0ABN8MF06_9CNID</name>
<feature type="repeat" description="ANK" evidence="3">
    <location>
        <begin position="699"/>
        <end position="731"/>
    </location>
</feature>
<dbReference type="PROSITE" id="PS50297">
    <property type="entry name" value="ANK_REP_REGION"/>
    <property type="match status" value="5"/>
</dbReference>
<dbReference type="SUPFAM" id="SSF48403">
    <property type="entry name" value="Ankyrin repeat"/>
    <property type="match status" value="2"/>
</dbReference>
<keyword evidence="1" id="KW-0677">Repeat</keyword>
<sequence length="1050" mass="118069">MAASSDHPETMKATQSLDNLEVCSPETSVPALHVTLLGDEWSSSAGGLSTINRELAIHLSNHSAVNVSLLVPEGACNDEEKNEALTYGITVVEAKRRAAFDRLLWLSSPPKDHVMDIVVGHGVKLGRQVQFIIDSAKFPNCKWVQVVHTAPEDLSRYKCYSDPISKGETKHESEVELCKLADLVVPERAHLELTEPYVSMKLFFGNHDLFSQMTEREEQTTLLTRSLFRKRPLVVTVKRKLMLHLEIKLKQSKLKSLSQKTAASVKSQNLLVIQDLSDEQEKIIHETLTRQIQVYTKYRRVSTPGGVSALIEHIQDAYNLALKSVGVGSLEITFQCTSLESLECLWSDYQSGHLNDIAERYLVTDDIKKKLNLESISLKTIIEEENYRICKRILMEKLCEKRRTNYPVDEQLVSETSFGSNCEKKADAASGNQTKTIRVKVSQSKNSRKHKKSKSSCDSDCFKSGSLRKQPTCHYRDTPSVWNFYVRSVPQSHCYQDLSDEQEKIIHETLTRQIQVYTKYRRVSTPGGVSALIEHIQDAYNLALKSVGVGSLEITFQCTFLESLECLWSDYQSGHLNDIAERYLVTDDIKKKLNSESIRLKTIIEEENYRICKRILMEKLCECDVCMKAIERFSLDCRKTKTKVNTLANQNQTKPKPKPIPFDSQASRGLLHKAAISGQYETIKVLLESGEDVDLKDQFSLTPLHLACWYGQESVVKLLLKYGANVNAEDRFQRTPLQKAERHNHYSIVQLLMNSNARPSYQQPLSLQSLAEKAFLSVDTRSGFNMLTASVVEGNYDVFFKAHGQLSSFEILTAAVADALANLETKRPGHHKIERLNRNTVDNVNSLSELHQCAHRNDAEKAVELVLNDGLDINTPALCNRTPLLWASLSSSGEFIETLIDLGANVNAQRTYDKVTPLLLSANWNNFMAVYLLLDHGAVANIAAADGRTPLHKAVMKGNQNLVKLFLEKNALVNTQNADGDSPLHTAVSNGFFDITKLLIKKGSNVNVQNKEGRTPLFLGVKNKHEQLIKLLIENNADVSIGYKENSTEM</sequence>
<dbReference type="InterPro" id="IPR036770">
    <property type="entry name" value="Ankyrin_rpt-contain_sf"/>
</dbReference>
<evidence type="ECO:0000256" key="2">
    <source>
        <dbReference type="ARBA" id="ARBA00023043"/>
    </source>
</evidence>
<evidence type="ECO:0000256" key="3">
    <source>
        <dbReference type="PROSITE-ProRule" id="PRU00023"/>
    </source>
</evidence>
<feature type="repeat" description="ANK" evidence="3">
    <location>
        <begin position="979"/>
        <end position="1011"/>
    </location>
</feature>
<dbReference type="Gene3D" id="1.25.40.20">
    <property type="entry name" value="Ankyrin repeat-containing domain"/>
    <property type="match status" value="3"/>
</dbReference>
<feature type="region of interest" description="Disordered" evidence="4">
    <location>
        <begin position="422"/>
        <end position="461"/>
    </location>
</feature>
<dbReference type="Pfam" id="PF20706">
    <property type="entry name" value="GT4-conflict"/>
    <property type="match status" value="1"/>
</dbReference>
<dbReference type="SMART" id="SM00248">
    <property type="entry name" value="ANK"/>
    <property type="match status" value="9"/>
</dbReference>
<organism evidence="5 6">
    <name type="scientific">Porites evermanni</name>
    <dbReference type="NCBI Taxonomy" id="104178"/>
    <lineage>
        <taxon>Eukaryota</taxon>
        <taxon>Metazoa</taxon>
        <taxon>Cnidaria</taxon>
        <taxon>Anthozoa</taxon>
        <taxon>Hexacorallia</taxon>
        <taxon>Scleractinia</taxon>
        <taxon>Fungiina</taxon>
        <taxon>Poritidae</taxon>
        <taxon>Porites</taxon>
    </lineage>
</organism>
<feature type="repeat" description="ANK" evidence="3">
    <location>
        <begin position="1012"/>
        <end position="1044"/>
    </location>
</feature>
<evidence type="ECO:0000256" key="1">
    <source>
        <dbReference type="ARBA" id="ARBA00022737"/>
    </source>
</evidence>
<dbReference type="PRINTS" id="PR01415">
    <property type="entry name" value="ANKYRIN"/>
</dbReference>
<evidence type="ECO:0000256" key="4">
    <source>
        <dbReference type="SAM" id="MobiDB-lite"/>
    </source>
</evidence>
<gene>
    <name evidence="5" type="ORF">PEVE_00030794</name>
</gene>
<feature type="repeat" description="ANK" evidence="3">
    <location>
        <begin position="879"/>
        <end position="911"/>
    </location>
</feature>
<feature type="non-terminal residue" evidence="5">
    <location>
        <position position="1050"/>
    </location>
</feature>
<dbReference type="InterPro" id="IPR002110">
    <property type="entry name" value="Ankyrin_rpt"/>
</dbReference>
<feature type="repeat" description="ANK" evidence="3">
    <location>
        <begin position="666"/>
        <end position="698"/>
    </location>
</feature>
<dbReference type="PANTHER" id="PTHR24198:SF165">
    <property type="entry name" value="ANKYRIN REPEAT-CONTAINING PROTEIN-RELATED"/>
    <property type="match status" value="1"/>
</dbReference>
<dbReference type="EMBL" id="CALNXI010000438">
    <property type="protein sequence ID" value="CAH3027134.1"/>
    <property type="molecule type" value="Genomic_DNA"/>
</dbReference>
<dbReference type="PROSITE" id="PS50088">
    <property type="entry name" value="ANK_REPEAT"/>
    <property type="match status" value="6"/>
</dbReference>
<dbReference type="Proteomes" id="UP001159427">
    <property type="component" value="Unassembled WGS sequence"/>
</dbReference>
<dbReference type="Pfam" id="PF13637">
    <property type="entry name" value="Ank_4"/>
    <property type="match status" value="1"/>
</dbReference>
<protein>
    <submittedName>
        <fullName evidence="5">Uncharacterized protein</fullName>
    </submittedName>
</protein>
<accession>A0ABN8MF06</accession>
<feature type="repeat" description="ANK" evidence="3">
    <location>
        <begin position="946"/>
        <end position="978"/>
    </location>
</feature>
<dbReference type="Pfam" id="PF12796">
    <property type="entry name" value="Ank_2"/>
    <property type="match status" value="2"/>
</dbReference>
<comment type="caution">
    <text evidence="5">The sequence shown here is derived from an EMBL/GenBank/DDBJ whole genome shotgun (WGS) entry which is preliminary data.</text>
</comment>